<feature type="non-terminal residue" evidence="1">
    <location>
        <position position="438"/>
    </location>
</feature>
<evidence type="ECO:0000313" key="1">
    <source>
        <dbReference type="EMBL" id="MBO1077366.1"/>
    </source>
</evidence>
<sequence>MNQLTFARHRQLLSSPQQSTPVARMSDQRTYCFTLGKSATESAWPKSNHEEMTWEQLAEFLTTHEVGKKEGSCIVPAIFRGERRKKGETEQIDFMMLDSDTGVSLEELAAQIQARGLRAVISSSYSHKTEFSSVKESTWKKWAEENGGEDPKRYLREHGVVPAVADTGFLLHVEDGRQVIHHDQMPKFRVVLPLRKPWRAADYPSQEAANAAWKAGVELTSAALGFRHDASTTDTSRLFYAPRCPADGPAPQTAILDGEPLDLDALEEEEGISADDLVVKAVRKGEKVFYGDFDLTLWSKKYGARFEIVEALRHRGKASFIHAKNEGRQHLVCVDDGDHSSAKKDTATFVSNASEARGGVKGFTYHCLHAHCKDKDRLHWITRLVEEEWLLLEDLKDPDFLVEVDEDDDEAKRLETIGDSLDVDRLKAGFGKATSKGE</sequence>
<gene>
    <name evidence="1" type="ORF">IAI60_22535</name>
</gene>
<protein>
    <submittedName>
        <fullName evidence="1">Uncharacterized protein</fullName>
    </submittedName>
</protein>
<organism evidence="1 2">
    <name type="scientific">Roseomonas marmotae</name>
    <dbReference type="NCBI Taxonomy" id="2768161"/>
    <lineage>
        <taxon>Bacteria</taxon>
        <taxon>Pseudomonadati</taxon>
        <taxon>Pseudomonadota</taxon>
        <taxon>Alphaproteobacteria</taxon>
        <taxon>Acetobacterales</taxon>
        <taxon>Roseomonadaceae</taxon>
        <taxon>Roseomonas</taxon>
    </lineage>
</organism>
<dbReference type="Proteomes" id="UP001518990">
    <property type="component" value="Unassembled WGS sequence"/>
</dbReference>
<proteinExistence type="predicted"/>
<dbReference type="RefSeq" id="WP_207451550.1">
    <property type="nucleotide sequence ID" value="NZ_JACTNF010000083.1"/>
</dbReference>
<reference evidence="1 2" key="1">
    <citation type="submission" date="2020-09" db="EMBL/GenBank/DDBJ databases">
        <title>Roseomonas.</title>
        <authorList>
            <person name="Zhu W."/>
        </authorList>
    </citation>
    <scope>NUCLEOTIDE SEQUENCE [LARGE SCALE GENOMIC DNA]</scope>
    <source>
        <strain evidence="1 2">1311</strain>
    </source>
</reference>
<keyword evidence="2" id="KW-1185">Reference proteome</keyword>
<dbReference type="EMBL" id="JACTNF010000083">
    <property type="protein sequence ID" value="MBO1077366.1"/>
    <property type="molecule type" value="Genomic_DNA"/>
</dbReference>
<comment type="caution">
    <text evidence="1">The sequence shown here is derived from an EMBL/GenBank/DDBJ whole genome shotgun (WGS) entry which is preliminary data.</text>
</comment>
<evidence type="ECO:0000313" key="2">
    <source>
        <dbReference type="Proteomes" id="UP001518990"/>
    </source>
</evidence>
<name>A0ABS3KIT7_9PROT</name>
<accession>A0ABS3KIT7</accession>